<accession>A0AAU9K1A5</accession>
<feature type="transmembrane region" description="Helical" evidence="1">
    <location>
        <begin position="7"/>
        <end position="28"/>
    </location>
</feature>
<dbReference type="EMBL" id="CAJZBQ010000052">
    <property type="protein sequence ID" value="CAG9330683.1"/>
    <property type="molecule type" value="Genomic_DNA"/>
</dbReference>
<sequence length="91" mass="10656">MSSLKSFCFYYWILLSFFGGWFLTYIAFLCAFDVKDLDVSDKPSHALGAFLSAGFYHLVFFSIIGHTYYKSRKNRKSFQDPNVYELLVIDH</sequence>
<reference evidence="2" key="1">
    <citation type="submission" date="2021-09" db="EMBL/GenBank/DDBJ databases">
        <authorList>
            <consortium name="AG Swart"/>
            <person name="Singh M."/>
            <person name="Singh A."/>
            <person name="Seah K."/>
            <person name="Emmerich C."/>
        </authorList>
    </citation>
    <scope>NUCLEOTIDE SEQUENCE</scope>
    <source>
        <strain evidence="2">ATCC30299</strain>
    </source>
</reference>
<organism evidence="2 3">
    <name type="scientific">Blepharisma stoltei</name>
    <dbReference type="NCBI Taxonomy" id="1481888"/>
    <lineage>
        <taxon>Eukaryota</taxon>
        <taxon>Sar</taxon>
        <taxon>Alveolata</taxon>
        <taxon>Ciliophora</taxon>
        <taxon>Postciliodesmatophora</taxon>
        <taxon>Heterotrichea</taxon>
        <taxon>Heterotrichida</taxon>
        <taxon>Blepharismidae</taxon>
        <taxon>Blepharisma</taxon>
    </lineage>
</organism>
<evidence type="ECO:0000313" key="2">
    <source>
        <dbReference type="EMBL" id="CAG9330683.1"/>
    </source>
</evidence>
<feature type="transmembrane region" description="Helical" evidence="1">
    <location>
        <begin position="48"/>
        <end position="69"/>
    </location>
</feature>
<name>A0AAU9K1A5_9CILI</name>
<evidence type="ECO:0000256" key="1">
    <source>
        <dbReference type="SAM" id="Phobius"/>
    </source>
</evidence>
<keyword evidence="1" id="KW-0812">Transmembrane</keyword>
<gene>
    <name evidence="2" type="ORF">BSTOLATCC_MIC52100</name>
</gene>
<keyword evidence="1" id="KW-1133">Transmembrane helix</keyword>
<keyword evidence="1" id="KW-0472">Membrane</keyword>
<proteinExistence type="predicted"/>
<protein>
    <submittedName>
        <fullName evidence="2">Uncharacterized protein</fullName>
    </submittedName>
</protein>
<evidence type="ECO:0000313" key="3">
    <source>
        <dbReference type="Proteomes" id="UP001162131"/>
    </source>
</evidence>
<dbReference type="Proteomes" id="UP001162131">
    <property type="component" value="Unassembled WGS sequence"/>
</dbReference>
<keyword evidence="3" id="KW-1185">Reference proteome</keyword>
<dbReference type="AlphaFoldDB" id="A0AAU9K1A5"/>
<comment type="caution">
    <text evidence="2">The sequence shown here is derived from an EMBL/GenBank/DDBJ whole genome shotgun (WGS) entry which is preliminary data.</text>
</comment>